<feature type="chain" id="PRO_5028828826" evidence="2">
    <location>
        <begin position="28"/>
        <end position="404"/>
    </location>
</feature>
<feature type="signal peptide" evidence="2">
    <location>
        <begin position="1"/>
        <end position="27"/>
    </location>
</feature>
<dbReference type="EMBL" id="CP060711">
    <property type="protein sequence ID" value="QNN47158.1"/>
    <property type="molecule type" value="Genomic_DNA"/>
</dbReference>
<feature type="domain" description="Lnb N-terminal periplasmic" evidence="3">
    <location>
        <begin position="35"/>
        <end position="175"/>
    </location>
</feature>
<dbReference type="InterPro" id="IPR057436">
    <property type="entry name" value="5TMH_Lnb"/>
</dbReference>
<reference evidence="5 6" key="1">
    <citation type="submission" date="2020-08" db="EMBL/GenBank/DDBJ databases">
        <title>Genome sequence of Thermomonas brevis KACC 16975T.</title>
        <authorList>
            <person name="Hyun D.-W."/>
            <person name="Bae J.-W."/>
        </authorList>
    </citation>
    <scope>NUCLEOTIDE SEQUENCE [LARGE SCALE GENOMIC DNA]</scope>
    <source>
        <strain evidence="5 6">KACC 16975</strain>
    </source>
</reference>
<evidence type="ECO:0000256" key="2">
    <source>
        <dbReference type="SAM" id="SignalP"/>
    </source>
</evidence>
<keyword evidence="6" id="KW-1185">Reference proteome</keyword>
<feature type="transmembrane region" description="Helical" evidence="1">
    <location>
        <begin position="290"/>
        <end position="314"/>
    </location>
</feature>
<evidence type="ECO:0000259" key="4">
    <source>
        <dbReference type="Pfam" id="PF25221"/>
    </source>
</evidence>
<keyword evidence="1" id="KW-0812">Transmembrane</keyword>
<name>A0A7G9QUY3_9GAMM</name>
<proteinExistence type="predicted"/>
<keyword evidence="2" id="KW-0732">Signal</keyword>
<feature type="transmembrane region" description="Helical" evidence="1">
    <location>
        <begin position="265"/>
        <end position="283"/>
    </location>
</feature>
<accession>A0A7G9QUY3</accession>
<keyword evidence="1" id="KW-1133">Transmembrane helix</keyword>
<evidence type="ECO:0000259" key="3">
    <source>
        <dbReference type="Pfam" id="PF13387"/>
    </source>
</evidence>
<evidence type="ECO:0000313" key="6">
    <source>
        <dbReference type="Proteomes" id="UP000515977"/>
    </source>
</evidence>
<organism evidence="5 6">
    <name type="scientific">Thermomonas brevis</name>
    <dbReference type="NCBI Taxonomy" id="215691"/>
    <lineage>
        <taxon>Bacteria</taxon>
        <taxon>Pseudomonadati</taxon>
        <taxon>Pseudomonadota</taxon>
        <taxon>Gammaproteobacteria</taxon>
        <taxon>Lysobacterales</taxon>
        <taxon>Lysobacteraceae</taxon>
        <taxon>Thermomonas</taxon>
    </lineage>
</organism>
<feature type="transmembrane region" description="Helical" evidence="1">
    <location>
        <begin position="326"/>
        <end position="344"/>
    </location>
</feature>
<keyword evidence="1" id="KW-0472">Membrane</keyword>
<evidence type="ECO:0000256" key="1">
    <source>
        <dbReference type="SAM" id="Phobius"/>
    </source>
</evidence>
<dbReference type="InterPro" id="IPR025178">
    <property type="entry name" value="Lnb_N"/>
</dbReference>
<sequence>MTALGMRMTRLFPILLLLMCAMGIAHAQPAQTQETPAPRIGVVTMGPGEIFWERFGHDAIVVDDPAQPAPISYNFGFFDMDEDGFFGRFVKGEMQYRLVSLPLQDDLAYYREVGRGATLQWLDLDPAQARRLAADLAENAKPENARYRYDYYTDNCATRVRDALDRALDGRLRKLLDSRSSGDTWRGESLRLASPAPWMWLGFDIGLGPAGDRALTRWQQDFLPRRLADDLRKVTRADGRPLVATEVELLPQRQAAEPEEHEQSLWPWLLAGLALAALVLAAGRRHPRTLAALAAGFWLLCGLLGAVLALGWAFTEHRALWANRNLLLLDPLCLLLLPGAWALLRGRLPSPRFRALLVAVAVLAALACLPLWLQVSPQRNGHWIALLLPLHATLARLWARSPDA</sequence>
<dbReference type="Pfam" id="PF13387">
    <property type="entry name" value="Lnb_N"/>
    <property type="match status" value="1"/>
</dbReference>
<dbReference type="Proteomes" id="UP000515977">
    <property type="component" value="Chromosome"/>
</dbReference>
<dbReference type="Pfam" id="PF25221">
    <property type="entry name" value="5TMH_Lnb"/>
    <property type="match status" value="1"/>
</dbReference>
<dbReference type="KEGG" id="tbv:H9L17_03100"/>
<feature type="transmembrane region" description="Helical" evidence="1">
    <location>
        <begin position="356"/>
        <end position="375"/>
    </location>
</feature>
<feature type="domain" description="Lnb-like transmembrane" evidence="4">
    <location>
        <begin position="273"/>
        <end position="374"/>
    </location>
</feature>
<protein>
    <submittedName>
        <fullName evidence="5">DUF4105 domain-containing protein</fullName>
    </submittedName>
</protein>
<gene>
    <name evidence="5" type="ORF">H9L17_03100</name>
</gene>
<dbReference type="AlphaFoldDB" id="A0A7G9QUY3"/>
<evidence type="ECO:0000313" key="5">
    <source>
        <dbReference type="EMBL" id="QNN47158.1"/>
    </source>
</evidence>